<organism evidence="1 2">
    <name type="scientific">Aneurinibacillus soli</name>
    <dbReference type="NCBI Taxonomy" id="1500254"/>
    <lineage>
        <taxon>Bacteria</taxon>
        <taxon>Bacillati</taxon>
        <taxon>Bacillota</taxon>
        <taxon>Bacilli</taxon>
        <taxon>Bacillales</taxon>
        <taxon>Paenibacillaceae</taxon>
        <taxon>Aneurinibacillus group</taxon>
        <taxon>Aneurinibacillus</taxon>
    </lineage>
</organism>
<keyword evidence="2" id="KW-1185">Reference proteome</keyword>
<reference evidence="1 2" key="1">
    <citation type="submission" date="2015-12" db="EMBL/GenBank/DDBJ databases">
        <title>Genome sequence of Aneurinibacillus soli.</title>
        <authorList>
            <person name="Lee J.S."/>
            <person name="Lee K.C."/>
            <person name="Kim K.K."/>
            <person name="Lee B.W."/>
        </authorList>
    </citation>
    <scope>NUCLEOTIDE SEQUENCE [LARGE SCALE GENOMIC DNA]</scope>
    <source>
        <strain evidence="1 2">CB4</strain>
    </source>
</reference>
<dbReference type="Proteomes" id="UP000217696">
    <property type="component" value="Chromosome"/>
</dbReference>
<dbReference type="EMBL" id="AP017312">
    <property type="protein sequence ID" value="BAU27953.1"/>
    <property type="molecule type" value="Genomic_DNA"/>
</dbReference>
<dbReference type="OrthoDB" id="2678983at2"/>
<dbReference type="RefSeq" id="WP_096465701.1">
    <property type="nucleotide sequence ID" value="NZ_AP017312.1"/>
</dbReference>
<evidence type="ECO:0000313" key="1">
    <source>
        <dbReference type="EMBL" id="BAU27953.1"/>
    </source>
</evidence>
<name>A0A0U5AW35_9BACL</name>
<accession>A0A0U5AW35</accession>
<protein>
    <submittedName>
        <fullName evidence="1">Uncharacterized protein</fullName>
    </submittedName>
</protein>
<dbReference type="KEGG" id="asoc:CB4_02127"/>
<evidence type="ECO:0000313" key="2">
    <source>
        <dbReference type="Proteomes" id="UP000217696"/>
    </source>
</evidence>
<dbReference type="AlphaFoldDB" id="A0A0U5AW35"/>
<sequence>MIKIIFHIHDRGEDNWRHESLEFATLPSVGEYVTTGLRSPWYRVELVVHTPFPCESDAEVYAVKVDYNEIQKNLS</sequence>
<gene>
    <name evidence="1" type="ORF">CB4_02127</name>
</gene>
<proteinExistence type="predicted"/>